<feature type="compositionally biased region" description="Low complexity" evidence="1">
    <location>
        <begin position="137"/>
        <end position="146"/>
    </location>
</feature>
<reference evidence="2" key="1">
    <citation type="submission" date="2020-11" db="EMBL/GenBank/DDBJ databases">
        <authorList>
            <person name="Tran Van P."/>
        </authorList>
    </citation>
    <scope>NUCLEOTIDE SEQUENCE</scope>
</reference>
<feature type="region of interest" description="Disordered" evidence="1">
    <location>
        <begin position="1"/>
        <end position="51"/>
    </location>
</feature>
<dbReference type="EMBL" id="CAJPEV010001817">
    <property type="protein sequence ID" value="CAG0894447.1"/>
    <property type="molecule type" value="Genomic_DNA"/>
</dbReference>
<dbReference type="InterPro" id="IPR043129">
    <property type="entry name" value="ATPase_NBD"/>
</dbReference>
<gene>
    <name evidence="2" type="ORF">DSTB1V02_LOCUS8184</name>
</gene>
<dbReference type="Gene3D" id="3.30.420.40">
    <property type="match status" value="1"/>
</dbReference>
<feature type="region of interest" description="Disordered" evidence="1">
    <location>
        <begin position="94"/>
        <end position="146"/>
    </location>
</feature>
<dbReference type="SUPFAM" id="SSF53067">
    <property type="entry name" value="Actin-like ATPase domain"/>
    <property type="match status" value="2"/>
</dbReference>
<proteinExistence type="predicted"/>
<accession>A0A7R8XD76</accession>
<name>A0A7R8XD76_9CRUS</name>
<evidence type="ECO:0000313" key="3">
    <source>
        <dbReference type="Proteomes" id="UP000677054"/>
    </source>
</evidence>
<dbReference type="AlphaFoldDB" id="A0A7R8XD76"/>
<dbReference type="PANTHER" id="PTHR14187:SF46">
    <property type="entry name" value="HEAT SHOCK 70 KDA PROTEIN 12A"/>
    <property type="match status" value="1"/>
</dbReference>
<feature type="compositionally biased region" description="Basic and acidic residues" evidence="1">
    <location>
        <begin position="26"/>
        <end position="45"/>
    </location>
</feature>
<protein>
    <submittedName>
        <fullName evidence="2">Uncharacterized protein</fullName>
    </submittedName>
</protein>
<organism evidence="2">
    <name type="scientific">Darwinula stevensoni</name>
    <dbReference type="NCBI Taxonomy" id="69355"/>
    <lineage>
        <taxon>Eukaryota</taxon>
        <taxon>Metazoa</taxon>
        <taxon>Ecdysozoa</taxon>
        <taxon>Arthropoda</taxon>
        <taxon>Crustacea</taxon>
        <taxon>Oligostraca</taxon>
        <taxon>Ostracoda</taxon>
        <taxon>Podocopa</taxon>
        <taxon>Podocopida</taxon>
        <taxon>Darwinulocopina</taxon>
        <taxon>Darwinuloidea</taxon>
        <taxon>Darwinulidae</taxon>
        <taxon>Darwinula</taxon>
    </lineage>
</organism>
<dbReference type="EMBL" id="LR901334">
    <property type="protein sequence ID" value="CAD7248368.1"/>
    <property type="molecule type" value="Genomic_DNA"/>
</dbReference>
<keyword evidence="3" id="KW-1185">Reference proteome</keyword>
<sequence length="788" mass="87818">MSSKLRQHPPSPSLLDSLPESSVDPPKTKDEVAKKEQKIHPEESGYVHVPKTTPRTVKFLSSERSASLNSWRMTDDSEKPNLVEEYTMIDREREMEGPRNQGGGGSILKKFSLKKYPPEPKPPRTKLGIGKTVVNGTNSSTSTASTTESSLTVNNIKDHISFYGTSRLHHFVIVAIDFGTTYSGYAFSFTRDPGNIHVMRKWEGTLNAHRLQYNSKYELIGTLLSRIAGDPGVMNQKTATALLLTPDKKLQKFGFPAREAYNDLNSRDAKNFLYFDRFKMILHHEPVLDRTTCIEAANGAKMPAIEVFSLALEYFKDHALREISDHTGTTLEPGDVRWVVTVPAIWRQPAKQLMREAAYKAGMTTPDHPERLLIALEPEAAAIYCKGLKVSDLQTDNARYSVPSRKPLGDELVVQTPTRGSRYLVVDCGGGTVDITVHEVMDQKGNLKEVYKATGGACGAIEVDKAFLSLLSSIMTAEFLAKFKSEKPAGYIVLMQDWEARKRSASPAKTTPTNIPLPFALIDSYKRTGQHLETAIRRKGLKGVRWSDQGMLRLEPEVTASLFRPTLDQLAQYIRKVLDEPMVGPVNYLFLVGGFAESPFVRQRVLADFSYRCPVIIPQSASVAVLRGAVLYGLDPEVVKMRRARVTYGVGVLHPFDRNKHPSEKRVVHGRKEWCTDVFEPFVLMDQSVSLGEAVMKTFLPAKEDQKFLVLRIYNANSLDARFVTDPGVKMCGVLRLELGKRGSDNGSTPRQIQVRMILGNTEITASALDVDTGRHVVAEIDFLTADT</sequence>
<dbReference type="Proteomes" id="UP000677054">
    <property type="component" value="Unassembled WGS sequence"/>
</dbReference>
<dbReference type="PANTHER" id="PTHR14187">
    <property type="entry name" value="ALPHA KINASE/ELONGATION FACTOR 2 KINASE"/>
    <property type="match status" value="1"/>
</dbReference>
<evidence type="ECO:0000256" key="1">
    <source>
        <dbReference type="SAM" id="MobiDB-lite"/>
    </source>
</evidence>
<feature type="compositionally biased region" description="Low complexity" evidence="1">
    <location>
        <begin position="13"/>
        <end position="25"/>
    </location>
</feature>
<evidence type="ECO:0000313" key="2">
    <source>
        <dbReference type="EMBL" id="CAD7248368.1"/>
    </source>
</evidence>
<dbReference type="OrthoDB" id="2963168at2759"/>